<keyword evidence="6" id="KW-1185">Reference proteome</keyword>
<dbReference type="InterPro" id="IPR014710">
    <property type="entry name" value="RmlC-like_jellyroll"/>
</dbReference>
<name>A0ABU1LCA9_9FLAO</name>
<dbReference type="InterPro" id="IPR008778">
    <property type="entry name" value="Pirin_C_dom"/>
</dbReference>
<accession>A0ABU1LCA9</accession>
<comment type="similarity">
    <text evidence="1 2">Belongs to the pirin family.</text>
</comment>
<dbReference type="InterPro" id="IPR003829">
    <property type="entry name" value="Pirin_N_dom"/>
</dbReference>
<protein>
    <submittedName>
        <fullName evidence="5">Redox-sensitive bicupin YhaK (Pirin superfamily)</fullName>
    </submittedName>
</protein>
<evidence type="ECO:0000313" key="6">
    <source>
        <dbReference type="Proteomes" id="UP001184853"/>
    </source>
</evidence>
<comment type="caution">
    <text evidence="5">The sequence shown here is derived from an EMBL/GenBank/DDBJ whole genome shotgun (WGS) entry which is preliminary data.</text>
</comment>
<feature type="domain" description="Pirin C-terminal" evidence="4">
    <location>
        <begin position="209"/>
        <end position="311"/>
    </location>
</feature>
<evidence type="ECO:0000259" key="3">
    <source>
        <dbReference type="Pfam" id="PF02678"/>
    </source>
</evidence>
<dbReference type="Gene3D" id="2.60.120.10">
    <property type="entry name" value="Jelly Rolls"/>
    <property type="match status" value="2"/>
</dbReference>
<dbReference type="Pfam" id="PF05726">
    <property type="entry name" value="Pirin_C"/>
    <property type="match status" value="1"/>
</dbReference>
<dbReference type="InterPro" id="IPR012093">
    <property type="entry name" value="Pirin"/>
</dbReference>
<dbReference type="CDD" id="cd02247">
    <property type="entry name" value="cupin_pirin_C"/>
    <property type="match status" value="1"/>
</dbReference>
<sequence length="324" mass="36422">MKRRQFIKGSAIVGAYTAVPVLLKSAGLNEEKGRKIYQILNTQQTMVGDLPVLRAFAGDKNDYVSPFVFFDEFGPIAVNPNETPLTVGAHPHAGIIPTSYFLSGNCRHRDSLNHDFHVNQGDFMMFTSGRGAIHREETGEMMFQHGGIYHGFQIWLNLPSKYKFIDPTTHVFSKDKMAEIEHKDYTAKIVMGELFGAKSQVETLFSVFYYHIKLKPNTKLSIPTDPTHNAFIYVINGSLEAEGRKEIKANQVVLYERGESMVNIFSAGETEILMLGGRPHNEVVYTYGPFVMNTEDEIRRCIADYNAGKMGDPDIIDAAGRNRL</sequence>
<evidence type="ECO:0000259" key="4">
    <source>
        <dbReference type="Pfam" id="PF05726"/>
    </source>
</evidence>
<evidence type="ECO:0000256" key="2">
    <source>
        <dbReference type="RuleBase" id="RU003457"/>
    </source>
</evidence>
<dbReference type="PANTHER" id="PTHR13903">
    <property type="entry name" value="PIRIN-RELATED"/>
    <property type="match status" value="1"/>
</dbReference>
<proteinExistence type="inferred from homology"/>
<dbReference type="InterPro" id="IPR011051">
    <property type="entry name" value="RmlC_Cupin_sf"/>
</dbReference>
<dbReference type="EMBL" id="JAVDQS010000002">
    <property type="protein sequence ID" value="MDR6404334.1"/>
    <property type="molecule type" value="Genomic_DNA"/>
</dbReference>
<feature type="domain" description="Pirin N-terminal" evidence="3">
    <location>
        <begin position="56"/>
        <end position="156"/>
    </location>
</feature>
<dbReference type="PANTHER" id="PTHR13903:SF8">
    <property type="entry name" value="PIRIN"/>
    <property type="match status" value="1"/>
</dbReference>
<dbReference type="PIRSF" id="PIRSF006232">
    <property type="entry name" value="Pirin"/>
    <property type="match status" value="1"/>
</dbReference>
<evidence type="ECO:0000256" key="1">
    <source>
        <dbReference type="ARBA" id="ARBA00008416"/>
    </source>
</evidence>
<organism evidence="5 6">
    <name type="scientific">Chryseobacterium geocarposphaerae</name>
    <dbReference type="NCBI Taxonomy" id="1416776"/>
    <lineage>
        <taxon>Bacteria</taxon>
        <taxon>Pseudomonadati</taxon>
        <taxon>Bacteroidota</taxon>
        <taxon>Flavobacteriia</taxon>
        <taxon>Flavobacteriales</taxon>
        <taxon>Weeksellaceae</taxon>
        <taxon>Chryseobacterium group</taxon>
        <taxon>Chryseobacterium</taxon>
    </lineage>
</organism>
<dbReference type="SUPFAM" id="SSF51182">
    <property type="entry name" value="RmlC-like cupins"/>
    <property type="match status" value="1"/>
</dbReference>
<dbReference type="Pfam" id="PF02678">
    <property type="entry name" value="Pirin"/>
    <property type="match status" value="1"/>
</dbReference>
<reference evidence="5 6" key="1">
    <citation type="submission" date="2023-07" db="EMBL/GenBank/DDBJ databases">
        <title>Sorghum-associated microbial communities from plants grown in Nebraska, USA.</title>
        <authorList>
            <person name="Schachtman D."/>
        </authorList>
    </citation>
    <scope>NUCLEOTIDE SEQUENCE [LARGE SCALE GENOMIC DNA]</scope>
    <source>
        <strain evidence="5 6">DS1709</strain>
    </source>
</reference>
<evidence type="ECO:0000313" key="5">
    <source>
        <dbReference type="EMBL" id="MDR6404334.1"/>
    </source>
</evidence>
<gene>
    <name evidence="5" type="ORF">J2781_001249</name>
</gene>
<dbReference type="RefSeq" id="WP_115980866.1">
    <property type="nucleotide sequence ID" value="NZ_JAVDQS010000002.1"/>
</dbReference>
<dbReference type="Proteomes" id="UP001184853">
    <property type="component" value="Unassembled WGS sequence"/>
</dbReference>